<evidence type="ECO:0000313" key="3">
    <source>
        <dbReference type="Proteomes" id="UP000254573"/>
    </source>
</evidence>
<gene>
    <name evidence="2" type="ORF">NCTC13160_04994</name>
</gene>
<proteinExistence type="predicted"/>
<name>A0A379KDI3_9BURK</name>
<organism evidence="2 3">
    <name type="scientific">Pandoraea pnomenusa</name>
    <dbReference type="NCBI Taxonomy" id="93220"/>
    <lineage>
        <taxon>Bacteria</taxon>
        <taxon>Pseudomonadati</taxon>
        <taxon>Pseudomonadota</taxon>
        <taxon>Betaproteobacteria</taxon>
        <taxon>Burkholderiales</taxon>
        <taxon>Burkholderiaceae</taxon>
        <taxon>Pandoraea</taxon>
    </lineage>
</organism>
<accession>A0A379KDI3</accession>
<reference evidence="2 3" key="1">
    <citation type="submission" date="2018-06" db="EMBL/GenBank/DDBJ databases">
        <authorList>
            <consortium name="Pathogen Informatics"/>
            <person name="Doyle S."/>
        </authorList>
    </citation>
    <scope>NUCLEOTIDE SEQUENCE [LARGE SCALE GENOMIC DNA]</scope>
    <source>
        <strain evidence="2 3">NCTC13160</strain>
    </source>
</reference>
<evidence type="ECO:0000313" key="2">
    <source>
        <dbReference type="EMBL" id="SUD65896.1"/>
    </source>
</evidence>
<sequence length="122" mass="13372">MRRARPPPVAHSPSSSPTADRPLNTTTRETTVPEKHTCVRKPEIAFNGYLRQLEKLNGVETAAEKFTVVPSVQQKLETKMQESTEFLKRINIVGVTEQQGEKLGLGVGSPLGEHDQHGSEGA</sequence>
<dbReference type="AlphaFoldDB" id="A0A379KDI3"/>
<dbReference type="EMBL" id="UGSG01000003">
    <property type="protein sequence ID" value="SUD65896.1"/>
    <property type="molecule type" value="Genomic_DNA"/>
</dbReference>
<dbReference type="Pfam" id="PF05125">
    <property type="entry name" value="Phage_cap_P2"/>
    <property type="match status" value="1"/>
</dbReference>
<feature type="compositionally biased region" description="Pro residues" evidence="1">
    <location>
        <begin position="1"/>
        <end position="10"/>
    </location>
</feature>
<feature type="region of interest" description="Disordered" evidence="1">
    <location>
        <begin position="1"/>
        <end position="30"/>
    </location>
</feature>
<feature type="region of interest" description="Disordered" evidence="1">
    <location>
        <begin position="100"/>
        <end position="122"/>
    </location>
</feature>
<dbReference type="InterPro" id="IPR006441">
    <property type="entry name" value="Phage_P2_GpN"/>
</dbReference>
<feature type="compositionally biased region" description="Basic and acidic residues" evidence="1">
    <location>
        <begin position="112"/>
        <end position="122"/>
    </location>
</feature>
<evidence type="ECO:0000256" key="1">
    <source>
        <dbReference type="SAM" id="MobiDB-lite"/>
    </source>
</evidence>
<protein>
    <submittedName>
        <fullName evidence="2">Phage major capsid protein, P2 family</fullName>
    </submittedName>
</protein>
<dbReference type="Proteomes" id="UP000254573">
    <property type="component" value="Unassembled WGS sequence"/>
</dbReference>